<dbReference type="EMBL" id="CAVLEF010000263">
    <property type="protein sequence ID" value="CAK1553870.1"/>
    <property type="molecule type" value="Genomic_DNA"/>
</dbReference>
<dbReference type="Pfam" id="PF06757">
    <property type="entry name" value="Ins_allergen_rp"/>
    <property type="match status" value="1"/>
</dbReference>
<protein>
    <recommendedName>
        <fullName evidence="4">Single domain major allergen protein</fullName>
    </recommendedName>
</protein>
<keyword evidence="3" id="KW-1185">Reference proteome</keyword>
<dbReference type="PANTHER" id="PTHR21163:SF0">
    <property type="entry name" value="GH08205P-RELATED"/>
    <property type="match status" value="1"/>
</dbReference>
<evidence type="ECO:0000313" key="2">
    <source>
        <dbReference type="EMBL" id="CAK1553870.1"/>
    </source>
</evidence>
<keyword evidence="1" id="KW-0732">Signal</keyword>
<evidence type="ECO:0008006" key="4">
    <source>
        <dbReference type="Google" id="ProtNLM"/>
    </source>
</evidence>
<evidence type="ECO:0000313" key="3">
    <source>
        <dbReference type="Proteomes" id="UP001497472"/>
    </source>
</evidence>
<organism evidence="2 3">
    <name type="scientific">Leptosia nina</name>
    <dbReference type="NCBI Taxonomy" id="320188"/>
    <lineage>
        <taxon>Eukaryota</taxon>
        <taxon>Metazoa</taxon>
        <taxon>Ecdysozoa</taxon>
        <taxon>Arthropoda</taxon>
        <taxon>Hexapoda</taxon>
        <taxon>Insecta</taxon>
        <taxon>Pterygota</taxon>
        <taxon>Neoptera</taxon>
        <taxon>Endopterygota</taxon>
        <taxon>Lepidoptera</taxon>
        <taxon>Glossata</taxon>
        <taxon>Ditrysia</taxon>
        <taxon>Papilionoidea</taxon>
        <taxon>Pieridae</taxon>
        <taxon>Pierinae</taxon>
        <taxon>Leptosia</taxon>
    </lineage>
</organism>
<feature type="signal peptide" evidence="1">
    <location>
        <begin position="1"/>
        <end position="15"/>
    </location>
</feature>
<reference evidence="2 3" key="1">
    <citation type="submission" date="2023-11" db="EMBL/GenBank/DDBJ databases">
        <authorList>
            <person name="Okamura Y."/>
        </authorList>
    </citation>
    <scope>NUCLEOTIDE SEQUENCE [LARGE SCALE GENOMIC DNA]</scope>
</reference>
<comment type="caution">
    <text evidence="2">The sequence shown here is derived from an EMBL/GenBank/DDBJ whole genome shotgun (WGS) entry which is preliminary data.</text>
</comment>
<feature type="chain" id="PRO_5043617668" description="Single domain major allergen protein" evidence="1">
    <location>
        <begin position="16"/>
        <end position="207"/>
    </location>
</feature>
<name>A0AAV1JWH8_9NEOP</name>
<dbReference type="InterPro" id="IPR010629">
    <property type="entry name" value="Ins_allergen"/>
</dbReference>
<evidence type="ECO:0000256" key="1">
    <source>
        <dbReference type="SAM" id="SignalP"/>
    </source>
</evidence>
<dbReference type="Proteomes" id="UP001497472">
    <property type="component" value="Unassembled WGS sequence"/>
</dbReference>
<sequence>MKVLILLSLVCLGLAAPQLRKPFHEHFSDFIDLIQEEAGHDLDHLNGHYLEFDEFTGSLDYMATKDFNGLVKEMESLPEFTAVVDFLEGHEIDITYYIDLFNEFIDNLSARKKNTRHEVSGTSMSAYIQDSIALLPKDQLAALYDEKMENDEEFKRAMDSLQSEEWQEIWVALWENETFKAEADQMAEFGIDLQMLLTELVAIFGQN</sequence>
<proteinExistence type="predicted"/>
<dbReference type="PANTHER" id="PTHR21163">
    <property type="entry name" value="PROTEIN G12"/>
    <property type="match status" value="1"/>
</dbReference>
<gene>
    <name evidence="2" type="ORF">LNINA_LOCUS12835</name>
</gene>
<dbReference type="AlphaFoldDB" id="A0AAV1JWH8"/>
<accession>A0AAV1JWH8</accession>